<reference evidence="2" key="1">
    <citation type="submission" date="2017-07" db="EMBL/GenBank/DDBJ databases">
        <authorList>
            <person name="Putnam M.J."/>
            <person name="Sharma R."/>
            <person name="Kruger J.L."/>
            <person name="Berg J.A."/>
            <person name="Payne A.M."/>
            <person name="Fajardo C.P."/>
            <person name="Breakwell D.P."/>
            <person name="Hope S."/>
            <person name="Grose J.H."/>
        </authorList>
    </citation>
    <scope>NUCLEOTIDE SEQUENCE [LARGE SCALE GENOMIC DNA]</scope>
</reference>
<dbReference type="OrthoDB" id="36878at10239"/>
<evidence type="ECO:0000313" key="2">
    <source>
        <dbReference type="Proteomes" id="UP000225553"/>
    </source>
</evidence>
<keyword evidence="2" id="KW-1185">Reference proteome</keyword>
<accession>A0A223LGT0</accession>
<sequence length="243" mass="26779">MTESKKPFSQDTMKALSVITRFNDVIGNTNVLRSLYRESQKEWAKSVNANNGEHLIKSIHTAGFKTDAVQAYVSVLAKIFLSSQGANLSAWSKNSLAEEHALTAAVISRMGTKLYDSNDQLFTDVATKVLGFDLYLVEYVLASEGGDKAVDKLVAYVTSQFDDLVGAENAEIYFDELIEHLKHIDLIQDRDNLFSTALHLIVGYGETDGYAALLKAAQNVLGYVIGDRTGEQDKVFTFPPAKL</sequence>
<protein>
    <submittedName>
        <fullName evidence="1">Uncharacterized protein</fullName>
    </submittedName>
</protein>
<evidence type="ECO:0000313" key="1">
    <source>
        <dbReference type="EMBL" id="ASU03434.1"/>
    </source>
</evidence>
<dbReference type="EMBL" id="MF459646">
    <property type="protein sequence ID" value="ASU03434.1"/>
    <property type="molecule type" value="Genomic_DNA"/>
</dbReference>
<organism evidence="1 2">
    <name type="scientific">Erwinia phage vB_EamM_RisingSun</name>
    <dbReference type="NCBI Taxonomy" id="2026080"/>
    <lineage>
        <taxon>Viruses</taxon>
        <taxon>Duplodnaviria</taxon>
        <taxon>Heunggongvirae</taxon>
        <taxon>Uroviricota</taxon>
        <taxon>Caudoviricetes</taxon>
        <taxon>Chimalliviridae</taxon>
        <taxon>Risingsunvirus</taxon>
        <taxon>Risingsunvirus risingsun</taxon>
    </lineage>
</organism>
<name>A0A223LGT0_9CAUD</name>
<proteinExistence type="predicted"/>
<gene>
    <name evidence="1" type="ORF">RISINGSUN_236</name>
</gene>
<dbReference type="Proteomes" id="UP000225553">
    <property type="component" value="Segment"/>
</dbReference>